<dbReference type="Proteomes" id="UP000827388">
    <property type="component" value="Segment"/>
</dbReference>
<name>A0AAE7RTN6_9CAUD</name>
<evidence type="ECO:0000313" key="2">
    <source>
        <dbReference type="EMBL" id="QWM89179.1"/>
    </source>
</evidence>
<proteinExistence type="predicted"/>
<organism evidence="2 3">
    <name type="scientific">uncultured phage cr30_1</name>
    <dbReference type="NCBI Taxonomy" id="2986411"/>
    <lineage>
        <taxon>Viruses</taxon>
        <taxon>Duplodnaviria</taxon>
        <taxon>Heunggongvirae</taxon>
        <taxon>Uroviricota</taxon>
        <taxon>Caudoviricetes</taxon>
        <taxon>Crassvirales</taxon>
        <taxon>Suoliviridae</taxon>
        <taxon>Boorivirinae</taxon>
        <taxon>Cohcovirus</taxon>
        <taxon>Cohcovirus splanchnicus</taxon>
    </lineage>
</organism>
<dbReference type="EMBL" id="MZ130475">
    <property type="protein sequence ID" value="QWM89179.1"/>
    <property type="molecule type" value="Genomic_DNA"/>
</dbReference>
<accession>A0AAE7RTN6</accession>
<protein>
    <submittedName>
        <fullName evidence="2">Uncharacterized protein</fullName>
    </submittedName>
</protein>
<evidence type="ECO:0000313" key="3">
    <source>
        <dbReference type="Proteomes" id="UP000827388"/>
    </source>
</evidence>
<keyword evidence="1" id="KW-0812">Transmembrane</keyword>
<sequence length="114" mass="13523">MTTEELSILITIFVSVGLLTFFISTLIEQYHHRKYKRIQMKDEESIHFLLNYTNIKLGSYYTNNNLESLTEIVSIKILHDDNHGGYYIKLNDSHIVDKNTVISIYYNGYYYQNE</sequence>
<feature type="transmembrane region" description="Helical" evidence="1">
    <location>
        <begin position="6"/>
        <end position="27"/>
    </location>
</feature>
<keyword evidence="1" id="KW-0472">Membrane</keyword>
<dbReference type="GeneID" id="75692209"/>
<dbReference type="RefSeq" id="YP_010358751.1">
    <property type="nucleotide sequence ID" value="NC_062765.1"/>
</dbReference>
<reference evidence="2 3" key="1">
    <citation type="submission" date="2021-04" db="EMBL/GenBank/DDBJ databases">
        <authorList>
            <person name="Shkoporov A.N."/>
            <person name="Stockdale S.R."/>
            <person name="Guerin E."/>
            <person name="Ross R.P."/>
            <person name="Hill C."/>
        </authorList>
    </citation>
    <scope>NUCLEOTIDE SEQUENCE [LARGE SCALE GENOMIC DNA]</scope>
    <source>
        <strain evidence="3">cr30_1</strain>
    </source>
</reference>
<dbReference type="KEGG" id="vg:75692209"/>
<keyword evidence="1" id="KW-1133">Transmembrane helix</keyword>
<evidence type="ECO:0000256" key="1">
    <source>
        <dbReference type="SAM" id="Phobius"/>
    </source>
</evidence>
<gene>
    <name evidence="2" type="primary">gp_05880</name>
</gene>
<keyword evidence="3" id="KW-1185">Reference proteome</keyword>